<keyword evidence="2" id="KW-0564">Palmitate</keyword>
<evidence type="ECO:0000313" key="3">
    <source>
        <dbReference type="EMBL" id="TDP71091.1"/>
    </source>
</evidence>
<accession>A0A4R6QNC6</accession>
<dbReference type="GO" id="GO:0005886">
    <property type="term" value="C:plasma membrane"/>
    <property type="evidence" value="ECO:0007669"/>
    <property type="project" value="UniProtKB-SubCell"/>
</dbReference>
<reference evidence="3 4" key="1">
    <citation type="submission" date="2019-03" db="EMBL/GenBank/DDBJ databases">
        <title>Genomic Encyclopedia of Type Strains, Phase IV (KMG-IV): sequencing the most valuable type-strain genomes for metagenomic binning, comparative biology and taxonomic classification.</title>
        <authorList>
            <person name="Goeker M."/>
        </authorList>
    </citation>
    <scope>NUCLEOTIDE SEQUENCE [LARGE SCALE GENOMIC DNA]</scope>
    <source>
        <strain evidence="3 4">DSM 16998</strain>
    </source>
</reference>
<dbReference type="InterPro" id="IPR003423">
    <property type="entry name" value="OMP_efflux"/>
</dbReference>
<keyword evidence="2" id="KW-0812">Transmembrane</keyword>
<evidence type="ECO:0000256" key="1">
    <source>
        <dbReference type="ARBA" id="ARBA00007613"/>
    </source>
</evidence>
<dbReference type="PANTHER" id="PTHR30203">
    <property type="entry name" value="OUTER MEMBRANE CATION EFFLUX PROTEIN"/>
    <property type="match status" value="1"/>
</dbReference>
<dbReference type="Gene3D" id="2.20.200.10">
    <property type="entry name" value="Outer membrane efflux proteins (OEP)"/>
    <property type="match status" value="1"/>
</dbReference>
<dbReference type="AlphaFoldDB" id="A0A4R6QNC6"/>
<dbReference type="OrthoDB" id="9770517at2"/>
<dbReference type="SUPFAM" id="SSF56954">
    <property type="entry name" value="Outer membrane efflux proteins (OEP)"/>
    <property type="match status" value="1"/>
</dbReference>
<comment type="subcellular location">
    <subcellularLocation>
        <location evidence="2">Cell membrane</location>
        <topology evidence="2">Lipid-anchor</topology>
    </subcellularLocation>
</comment>
<dbReference type="Proteomes" id="UP000295361">
    <property type="component" value="Unassembled WGS sequence"/>
</dbReference>
<keyword evidence="2" id="KW-0472">Membrane</keyword>
<dbReference type="PANTHER" id="PTHR30203:SF32">
    <property type="entry name" value="CATION EFFLUX SYSTEM PROTEIN CUSC"/>
    <property type="match status" value="1"/>
</dbReference>
<keyword evidence="2" id="KW-1134">Transmembrane beta strand</keyword>
<evidence type="ECO:0000256" key="2">
    <source>
        <dbReference type="RuleBase" id="RU362097"/>
    </source>
</evidence>
<protein>
    <submittedName>
        <fullName evidence="3">NodT family efflux transporter outer membrane factor (OMF) lipoprotein</fullName>
    </submittedName>
</protein>
<dbReference type="Gene3D" id="1.20.1600.10">
    <property type="entry name" value="Outer membrane efflux proteins (OEP)"/>
    <property type="match status" value="1"/>
</dbReference>
<proteinExistence type="inferred from homology"/>
<dbReference type="NCBIfam" id="TIGR01845">
    <property type="entry name" value="outer_NodT"/>
    <property type="match status" value="1"/>
</dbReference>
<dbReference type="InParanoid" id="A0A4R6QNC6"/>
<keyword evidence="4" id="KW-1185">Reference proteome</keyword>
<dbReference type="Pfam" id="PF02321">
    <property type="entry name" value="OEP"/>
    <property type="match status" value="2"/>
</dbReference>
<name>A0A4R6QNC6_9BURK</name>
<evidence type="ECO:0000313" key="4">
    <source>
        <dbReference type="Proteomes" id="UP000295361"/>
    </source>
</evidence>
<dbReference type="RefSeq" id="WP_133700893.1">
    <property type="nucleotide sequence ID" value="NZ_SNXS01000003.1"/>
</dbReference>
<organism evidence="3 4">
    <name type="scientific">Roseateles toxinivorans</name>
    <dbReference type="NCBI Taxonomy" id="270368"/>
    <lineage>
        <taxon>Bacteria</taxon>
        <taxon>Pseudomonadati</taxon>
        <taxon>Pseudomonadota</taxon>
        <taxon>Betaproteobacteria</taxon>
        <taxon>Burkholderiales</taxon>
        <taxon>Sphaerotilaceae</taxon>
        <taxon>Roseateles</taxon>
    </lineage>
</organism>
<gene>
    <name evidence="3" type="ORF">DES47_10369</name>
</gene>
<dbReference type="InterPro" id="IPR010131">
    <property type="entry name" value="MdtP/NodT-like"/>
</dbReference>
<sequence>MTLHGMVTGLLLLGLGACSSLPSGLPAGGGVQVPTAWVESAASARSTPLARWWLRFNDPLLAALIAEALDANRSVKSAVAALRQARALGDVQTAGLGPSLGLSASAQRNYSGASRSSSNGFRAGLDAGWEPDLFGGQRAGVSAADADTAASLASLGDVQVSVAAELALNYLQLRGLQARLLIAQASLASQQETLQLTDWRAEAGLVGSLELEQARAAVAQTQAQLPALQAAALQTEHAIAVLTGQAPAALHGRLVAVERTPQASDDLVLAFPAETLRQRPDVRAAEARVAAAWARMRQADAARYPSFQLSGSLGLSSLALGSLTSGSSVAAGLLGSVSASLFDGGAARARVRAQEAGFDQVQSTYEATVLAALQEVEDALVALRHDRERLQYLRAAAESAQSAALLARQRYSSGLVDFQVVLETQRNALGTQDSVANLLATLNTDHVRLYKALGGGWVPDQDNTIRVSPAKP</sequence>
<dbReference type="EMBL" id="SNXS01000003">
    <property type="protein sequence ID" value="TDP71091.1"/>
    <property type="molecule type" value="Genomic_DNA"/>
</dbReference>
<keyword evidence="2 3" id="KW-0449">Lipoprotein</keyword>
<comment type="similarity">
    <text evidence="1 2">Belongs to the outer membrane factor (OMF) (TC 1.B.17) family.</text>
</comment>
<comment type="caution">
    <text evidence="3">The sequence shown here is derived from an EMBL/GenBank/DDBJ whole genome shotgun (WGS) entry which is preliminary data.</text>
</comment>
<dbReference type="GO" id="GO:0015562">
    <property type="term" value="F:efflux transmembrane transporter activity"/>
    <property type="evidence" value="ECO:0007669"/>
    <property type="project" value="InterPro"/>
</dbReference>